<dbReference type="InterPro" id="IPR016024">
    <property type="entry name" value="ARM-type_fold"/>
</dbReference>
<dbReference type="RefSeq" id="WP_073075312.1">
    <property type="nucleotide sequence ID" value="NZ_MPPI01000077.1"/>
</dbReference>
<accession>A0A2T1D1U3</accession>
<dbReference type="InterPro" id="IPR011989">
    <property type="entry name" value="ARM-like"/>
</dbReference>
<evidence type="ECO:0000313" key="4">
    <source>
        <dbReference type="Proteomes" id="UP000238634"/>
    </source>
</evidence>
<keyword evidence="1" id="KW-0042">Antenna complex</keyword>
<dbReference type="STRING" id="1920490.GCA_001895925_03615"/>
<dbReference type="SUPFAM" id="SSF48371">
    <property type="entry name" value="ARM repeat"/>
    <property type="match status" value="1"/>
</dbReference>
<comment type="caution">
    <text evidence="3">The sequence shown here is derived from an EMBL/GenBank/DDBJ whole genome shotgun (WGS) entry which is preliminary data.</text>
</comment>
<keyword evidence="4" id="KW-1185">Reference proteome</keyword>
<evidence type="ECO:0000313" key="3">
    <source>
        <dbReference type="EMBL" id="PSB14472.1"/>
    </source>
</evidence>
<dbReference type="Pfam" id="PF13646">
    <property type="entry name" value="HEAT_2"/>
    <property type="match status" value="1"/>
</dbReference>
<dbReference type="Proteomes" id="UP000238634">
    <property type="component" value="Unassembled WGS sequence"/>
</dbReference>
<dbReference type="EMBL" id="PVWG01000088">
    <property type="protein sequence ID" value="PSB14472.1"/>
    <property type="molecule type" value="Genomic_DNA"/>
</dbReference>
<evidence type="ECO:0000256" key="2">
    <source>
        <dbReference type="ARBA" id="ARBA00022738"/>
    </source>
</evidence>
<gene>
    <name evidence="3" type="ORF">C7B65_26370</name>
</gene>
<reference evidence="3 4" key="2">
    <citation type="submission" date="2018-03" db="EMBL/GenBank/DDBJ databases">
        <title>The ancient ancestry and fast evolution of plastids.</title>
        <authorList>
            <person name="Moore K.R."/>
            <person name="Magnabosco C."/>
            <person name="Momper L."/>
            <person name="Gold D.A."/>
            <person name="Bosak T."/>
            <person name="Fournier G.P."/>
        </authorList>
    </citation>
    <scope>NUCLEOTIDE SEQUENCE [LARGE SCALE GENOMIC DNA]</scope>
    <source>
        <strain evidence="3 4">ULC007</strain>
    </source>
</reference>
<evidence type="ECO:0008006" key="5">
    <source>
        <dbReference type="Google" id="ProtNLM"/>
    </source>
</evidence>
<keyword evidence="2" id="KW-0605">Phycobilisome</keyword>
<proteinExistence type="predicted"/>
<organism evidence="3 4">
    <name type="scientific">Phormidesmis priestleyi ULC007</name>
    <dbReference type="NCBI Taxonomy" id="1920490"/>
    <lineage>
        <taxon>Bacteria</taxon>
        <taxon>Bacillati</taxon>
        <taxon>Cyanobacteriota</taxon>
        <taxon>Cyanophyceae</taxon>
        <taxon>Leptolyngbyales</taxon>
        <taxon>Leptolyngbyaceae</taxon>
        <taxon>Phormidesmis</taxon>
    </lineage>
</organism>
<sequence length="78" mass="9007">MIKRLEGFGCQVIPYLLKEFTNKDSHMRWEAAAVLGRLGATEISPVLLKVIQEEEMYDRWEAIKVLKDLGRVEEIMGL</sequence>
<protein>
    <recommendedName>
        <fullName evidence="5">HEAT repeat domain-containing protein</fullName>
    </recommendedName>
</protein>
<dbReference type="AlphaFoldDB" id="A0A2T1D1U3"/>
<evidence type="ECO:0000256" key="1">
    <source>
        <dbReference type="ARBA" id="ARBA00022549"/>
    </source>
</evidence>
<dbReference type="GO" id="GO:0030089">
    <property type="term" value="C:phycobilisome"/>
    <property type="evidence" value="ECO:0007669"/>
    <property type="project" value="UniProtKB-KW"/>
</dbReference>
<name>A0A2T1D1U3_9CYAN</name>
<dbReference type="Gene3D" id="1.25.10.10">
    <property type="entry name" value="Leucine-rich Repeat Variant"/>
    <property type="match status" value="1"/>
</dbReference>
<reference evidence="3 4" key="1">
    <citation type="submission" date="2018-02" db="EMBL/GenBank/DDBJ databases">
        <authorList>
            <person name="Cohen D.B."/>
            <person name="Kent A.D."/>
        </authorList>
    </citation>
    <scope>NUCLEOTIDE SEQUENCE [LARGE SCALE GENOMIC DNA]</scope>
    <source>
        <strain evidence="3 4">ULC007</strain>
    </source>
</reference>